<feature type="active site" description="Charge relay system" evidence="4">
    <location>
        <position position="738"/>
    </location>
</feature>
<comment type="caution">
    <text evidence="8">The sequence shown here is derived from an EMBL/GenBank/DDBJ whole genome shotgun (WGS) entry which is preliminary data.</text>
</comment>
<evidence type="ECO:0000259" key="6">
    <source>
        <dbReference type="Pfam" id="PF00082"/>
    </source>
</evidence>
<keyword evidence="3 4" id="KW-0720">Serine protease</keyword>
<dbReference type="SUPFAM" id="SSF52743">
    <property type="entry name" value="Subtilisin-like"/>
    <property type="match status" value="1"/>
</dbReference>
<dbReference type="CDD" id="cd00306">
    <property type="entry name" value="Peptidases_S8_S53"/>
    <property type="match status" value="1"/>
</dbReference>
<evidence type="ECO:0000256" key="1">
    <source>
        <dbReference type="ARBA" id="ARBA00022670"/>
    </source>
</evidence>
<dbReference type="PANTHER" id="PTHR35186">
    <property type="entry name" value="ANK_REP_REGION DOMAIN-CONTAINING PROTEIN"/>
    <property type="match status" value="1"/>
</dbReference>
<dbReference type="Pfam" id="PF00082">
    <property type="entry name" value="Peptidase_S8"/>
    <property type="match status" value="1"/>
</dbReference>
<evidence type="ECO:0000313" key="9">
    <source>
        <dbReference type="Proteomes" id="UP000566819"/>
    </source>
</evidence>
<feature type="active site" description="Charge relay system" evidence="4">
    <location>
        <position position="778"/>
    </location>
</feature>
<evidence type="ECO:0000313" key="8">
    <source>
        <dbReference type="EMBL" id="KAF4628160.1"/>
    </source>
</evidence>
<evidence type="ECO:0000256" key="3">
    <source>
        <dbReference type="ARBA" id="ARBA00022825"/>
    </source>
</evidence>
<feature type="active site" description="Charge relay system" evidence="4">
    <location>
        <position position="935"/>
    </location>
</feature>
<dbReference type="InterPro" id="IPR056002">
    <property type="entry name" value="DUF7580"/>
</dbReference>
<organism evidence="8 9">
    <name type="scientific">Cudoniella acicularis</name>
    <dbReference type="NCBI Taxonomy" id="354080"/>
    <lineage>
        <taxon>Eukaryota</taxon>
        <taxon>Fungi</taxon>
        <taxon>Dikarya</taxon>
        <taxon>Ascomycota</taxon>
        <taxon>Pezizomycotina</taxon>
        <taxon>Leotiomycetes</taxon>
        <taxon>Helotiales</taxon>
        <taxon>Tricladiaceae</taxon>
        <taxon>Cudoniella</taxon>
    </lineage>
</organism>
<protein>
    <recommendedName>
        <fullName evidence="10">Peptidase S8/S53 domain-containing protein</fullName>
    </recommendedName>
</protein>
<dbReference type="InterPro" id="IPR000209">
    <property type="entry name" value="Peptidase_S8/S53_dom"/>
</dbReference>
<keyword evidence="2 4" id="KW-0378">Hydrolase</keyword>
<dbReference type="Pfam" id="PF24476">
    <property type="entry name" value="DUF7580"/>
    <property type="match status" value="1"/>
</dbReference>
<feature type="domain" description="Peptidase S8/S53" evidence="6">
    <location>
        <begin position="732"/>
        <end position="950"/>
    </location>
</feature>
<evidence type="ECO:0000256" key="4">
    <source>
        <dbReference type="PROSITE-ProRule" id="PRU01240"/>
    </source>
</evidence>
<dbReference type="PROSITE" id="PS00138">
    <property type="entry name" value="SUBTILASE_SER"/>
    <property type="match status" value="1"/>
</dbReference>
<dbReference type="InterPro" id="IPR036852">
    <property type="entry name" value="Peptidase_S8/S53_dom_sf"/>
</dbReference>
<name>A0A8H4RDL3_9HELO</name>
<evidence type="ECO:0008006" key="10">
    <source>
        <dbReference type="Google" id="ProtNLM"/>
    </source>
</evidence>
<dbReference type="GO" id="GO:0006508">
    <property type="term" value="P:proteolysis"/>
    <property type="evidence" value="ECO:0007669"/>
    <property type="project" value="UniProtKB-KW"/>
</dbReference>
<keyword evidence="9" id="KW-1185">Reference proteome</keyword>
<dbReference type="GO" id="GO:0004252">
    <property type="term" value="F:serine-type endopeptidase activity"/>
    <property type="evidence" value="ECO:0007669"/>
    <property type="project" value="UniProtKB-UniRule"/>
</dbReference>
<dbReference type="Proteomes" id="UP000566819">
    <property type="component" value="Unassembled WGS sequence"/>
</dbReference>
<evidence type="ECO:0000259" key="7">
    <source>
        <dbReference type="Pfam" id="PF24476"/>
    </source>
</evidence>
<dbReference type="PROSITE" id="PS51892">
    <property type="entry name" value="SUBTILASE"/>
    <property type="match status" value="1"/>
</dbReference>
<keyword evidence="1 4" id="KW-0645">Protease</keyword>
<feature type="domain" description="DUF7580" evidence="7">
    <location>
        <begin position="457"/>
        <end position="654"/>
    </location>
</feature>
<dbReference type="InterPro" id="IPR015500">
    <property type="entry name" value="Peptidase_S8_subtilisin-rel"/>
</dbReference>
<feature type="region of interest" description="Disordered" evidence="5">
    <location>
        <begin position="325"/>
        <end position="355"/>
    </location>
</feature>
<gene>
    <name evidence="8" type="ORF">G7Y89_g9988</name>
</gene>
<proteinExistence type="inferred from homology"/>
<evidence type="ECO:0000256" key="2">
    <source>
        <dbReference type="ARBA" id="ARBA00022801"/>
    </source>
</evidence>
<dbReference type="PANTHER" id="PTHR35186:SF4">
    <property type="entry name" value="PRION-INHIBITION AND PROPAGATION HELO DOMAIN-CONTAINING PROTEIN"/>
    <property type="match status" value="1"/>
</dbReference>
<dbReference type="AlphaFoldDB" id="A0A8H4RDL3"/>
<dbReference type="EMBL" id="JAAMPI010000851">
    <property type="protein sequence ID" value="KAF4628160.1"/>
    <property type="molecule type" value="Genomic_DNA"/>
</dbReference>
<dbReference type="Gene3D" id="3.40.50.200">
    <property type="entry name" value="Peptidase S8/S53 domain"/>
    <property type="match status" value="1"/>
</dbReference>
<accession>A0A8H4RDL3</accession>
<evidence type="ECO:0000256" key="5">
    <source>
        <dbReference type="SAM" id="MobiDB-lite"/>
    </source>
</evidence>
<sequence length="1035" mass="115288">MLDNSNFDEQRDAESEAAINLATSDSVPLLHTNRTLNSLLYLSETIHALRPTLPQSNAAQTAKRAFSLFLKRLDSEIGIFQTIVSDLADSSKCVDDSDKAEWLTMEQTIRGRCDSYYGRYLDSLSQMLLEVRSIAELAGLDDDEAPWAQEELAFSSKPEHQKAVAKDAPIDWYSAKGLSFLLAICSVDGSFGGAIDVHLSRITETNQAILAVQKMSSAQPTHAHFRKLRSLRAELLGTADILGETSGFDCTCVEPHSVYLHVKQDFEEIPTSENSNEHLREHFCSLVFHNPNQPSDSTIPTWSWVVMQSEIIEAESLSRKVTFDTPRKRVPKEGQAGSKLHGALASSSPQSKKEKPGFLRVAGDFIKGKAKKSAPEIETPKRLTTNPPIGLCPFIATYKDSGSHSQIPSGQSSEPCIQLHWSDIDSRLQLSPDMLASDYAKTWAQILPVRRHFTGRGFPALSMEQKLRLAVKVASSLFYLHHTPWLEESWNSEDIFLIHQEGNNPLINPLLLLQHPQARPASASNSGSAQEPSELTSVLEPTIFGLGKLLVELWYGASWDTIREAFLPNPDMEEREDLGPSGDLVIVNKILSWAANPSIALNDQPFHLEGQSYLNAVQSCFQCDFGQRRTSLEDDEFKLQAYMRILCPLRHALEDYYIQEEKTFGPRETDEINFTSSSDPASTTEMRLFDDEKVEGVQAKSDSADNWFKEYAMVKKIAKTIRKRPQNPAERIRVAVLDTGIDVSDDFLHRFWTKRQIIYQNFVPGGLSTEHPQDDVGHGTYIASILFKMAENVDLYVARVSPDGKTWSNEQVEKAIKWAVKEKGVHIISISFGFPRLDESLEPIRRAILEAHASDVLIFAAASNKGKNHPMAFPACMDEVISVGSTDGVGKVSEFTPELGPGKRICAIGEAIQASWPRKLSKDGKTSMDRKFGTSYATPVVAGFAAMLMDCVWSVKDKNMHEARTLRSKRGMLTVLGHVLTKDTQHPVQFLQPWNLFNVTQNGQKVGPKGELGSHDNGIVTMIILTLRNVYSSII</sequence>
<comment type="similarity">
    <text evidence="4">Belongs to the peptidase S8 family.</text>
</comment>
<dbReference type="InterPro" id="IPR023828">
    <property type="entry name" value="Peptidase_S8_Ser-AS"/>
</dbReference>
<dbReference type="PRINTS" id="PR00723">
    <property type="entry name" value="SUBTILISIN"/>
</dbReference>
<reference evidence="8 9" key="1">
    <citation type="submission" date="2020-03" db="EMBL/GenBank/DDBJ databases">
        <title>Draft Genome Sequence of Cudoniella acicularis.</title>
        <authorList>
            <person name="Buettner E."/>
            <person name="Kellner H."/>
        </authorList>
    </citation>
    <scope>NUCLEOTIDE SEQUENCE [LARGE SCALE GENOMIC DNA]</scope>
    <source>
        <strain evidence="8 9">DSM 108380</strain>
    </source>
</reference>
<dbReference type="OrthoDB" id="206201at2759"/>